<dbReference type="SUPFAM" id="SSF50182">
    <property type="entry name" value="Sm-like ribonucleoproteins"/>
    <property type="match status" value="1"/>
</dbReference>
<feature type="compositionally biased region" description="Basic and acidic residues" evidence="3">
    <location>
        <begin position="173"/>
        <end position="186"/>
    </location>
</feature>
<dbReference type="PANTHER" id="PTHR13586">
    <property type="entry name" value="SCD6 PROTEIN-RELATED"/>
    <property type="match status" value="1"/>
</dbReference>
<evidence type="ECO:0000256" key="2">
    <source>
        <dbReference type="PROSITE-ProRule" id="PRU00846"/>
    </source>
</evidence>
<proteinExistence type="inferred from homology"/>
<protein>
    <recommendedName>
        <fullName evidence="4">FFD box profile domain-containing protein</fullName>
    </recommendedName>
</protein>
<gene>
    <name evidence="5" type="ORF">DILT_LOCUS7899</name>
</gene>
<evidence type="ECO:0000313" key="6">
    <source>
        <dbReference type="Proteomes" id="UP000281553"/>
    </source>
</evidence>
<name>A0A3P7LQ02_DIBLA</name>
<dbReference type="InterPro" id="IPR019050">
    <property type="entry name" value="FDF_dom"/>
</dbReference>
<evidence type="ECO:0000313" key="5">
    <source>
        <dbReference type="EMBL" id="VDN12068.1"/>
    </source>
</evidence>
<evidence type="ECO:0000256" key="1">
    <source>
        <dbReference type="ARBA" id="ARBA00010415"/>
    </source>
</evidence>
<dbReference type="Gene3D" id="2.30.30.100">
    <property type="match status" value="1"/>
</dbReference>
<dbReference type="SMART" id="SM01199">
    <property type="entry name" value="FDF"/>
    <property type="match status" value="1"/>
</dbReference>
<dbReference type="OrthoDB" id="21539at2759"/>
<sequence>MSSQESPFVGCRIRIISKAKIRYEGFLHSIDTDAPDDPVITLSKVWSFGTEDRPSERFVGPRNEVYEQIVFRGRDLEDVRVLQSSVFLNEDPSIVSAVPGSGGFSATKPREENDAPDPWSVTPFGDVKKPEIPPDFARPQYDGHEEARRDNRFRRGGGRPAGQPRGGGRQRFRPWDEGVREPLSKEFEGEYDIEKANAELAEELEKIEISSGNANGSTSGPLEETETEEKVCYDSKKSFFDTLSSELMDRAQG</sequence>
<dbReference type="GO" id="GO:0000932">
    <property type="term" value="C:P-body"/>
    <property type="evidence" value="ECO:0007669"/>
    <property type="project" value="TreeGrafter"/>
</dbReference>
<reference evidence="5 6" key="1">
    <citation type="submission" date="2018-11" db="EMBL/GenBank/DDBJ databases">
        <authorList>
            <consortium name="Pathogen Informatics"/>
        </authorList>
    </citation>
    <scope>NUCLEOTIDE SEQUENCE [LARGE SCALE GENOMIC DNA]</scope>
</reference>
<feature type="short sequence motif" description="FFD box" evidence="2">
    <location>
        <begin position="231"/>
        <end position="247"/>
    </location>
</feature>
<feature type="compositionally biased region" description="Gly residues" evidence="3">
    <location>
        <begin position="158"/>
        <end position="169"/>
    </location>
</feature>
<dbReference type="GO" id="GO:0033962">
    <property type="term" value="P:P-body assembly"/>
    <property type="evidence" value="ECO:0007669"/>
    <property type="project" value="TreeGrafter"/>
</dbReference>
<dbReference type="PROSITE" id="PS51513">
    <property type="entry name" value="FFD"/>
    <property type="match status" value="1"/>
</dbReference>
<dbReference type="Pfam" id="PF12701">
    <property type="entry name" value="LSM14"/>
    <property type="match status" value="1"/>
</dbReference>
<evidence type="ECO:0000256" key="3">
    <source>
        <dbReference type="SAM" id="MobiDB-lite"/>
    </source>
</evidence>
<accession>A0A3P7LQ02</accession>
<dbReference type="EMBL" id="UYRU01052933">
    <property type="protein sequence ID" value="VDN12068.1"/>
    <property type="molecule type" value="Genomic_DNA"/>
</dbReference>
<feature type="compositionally biased region" description="Basic and acidic residues" evidence="3">
    <location>
        <begin position="141"/>
        <end position="150"/>
    </location>
</feature>
<dbReference type="InterPro" id="IPR010920">
    <property type="entry name" value="LSM_dom_sf"/>
</dbReference>
<dbReference type="AlphaFoldDB" id="A0A3P7LQ02"/>
<dbReference type="GO" id="GO:0003729">
    <property type="term" value="F:mRNA binding"/>
    <property type="evidence" value="ECO:0007669"/>
    <property type="project" value="TreeGrafter"/>
</dbReference>
<keyword evidence="6" id="KW-1185">Reference proteome</keyword>
<feature type="domain" description="FFD box profile" evidence="4">
    <location>
        <begin position="231"/>
        <end position="247"/>
    </location>
</feature>
<dbReference type="SMART" id="SM01271">
    <property type="entry name" value="LSM14"/>
    <property type="match status" value="1"/>
</dbReference>
<dbReference type="PANTHER" id="PTHR13586:SF0">
    <property type="entry name" value="TRAILER HITCH, ISOFORM H"/>
    <property type="match status" value="1"/>
</dbReference>
<dbReference type="GO" id="GO:0034063">
    <property type="term" value="P:stress granule assembly"/>
    <property type="evidence" value="ECO:0007669"/>
    <property type="project" value="TreeGrafter"/>
</dbReference>
<organism evidence="5 6">
    <name type="scientific">Dibothriocephalus latus</name>
    <name type="common">Fish tapeworm</name>
    <name type="synonym">Diphyllobothrium latum</name>
    <dbReference type="NCBI Taxonomy" id="60516"/>
    <lineage>
        <taxon>Eukaryota</taxon>
        <taxon>Metazoa</taxon>
        <taxon>Spiralia</taxon>
        <taxon>Lophotrochozoa</taxon>
        <taxon>Platyhelminthes</taxon>
        <taxon>Cestoda</taxon>
        <taxon>Eucestoda</taxon>
        <taxon>Diphyllobothriidea</taxon>
        <taxon>Diphyllobothriidae</taxon>
        <taxon>Dibothriocephalus</taxon>
    </lineage>
</organism>
<comment type="similarity">
    <text evidence="1">Belongs to the LSM14 family.</text>
</comment>
<feature type="compositionally biased region" description="Polar residues" evidence="3">
    <location>
        <begin position="210"/>
        <end position="220"/>
    </location>
</feature>
<dbReference type="InterPro" id="IPR025761">
    <property type="entry name" value="FFD_box"/>
</dbReference>
<evidence type="ECO:0000259" key="4">
    <source>
        <dbReference type="PROSITE" id="PS51513"/>
    </source>
</evidence>
<dbReference type="Proteomes" id="UP000281553">
    <property type="component" value="Unassembled WGS sequence"/>
</dbReference>
<feature type="region of interest" description="Disordered" evidence="3">
    <location>
        <begin position="206"/>
        <end position="231"/>
    </location>
</feature>
<feature type="region of interest" description="Disordered" evidence="3">
    <location>
        <begin position="98"/>
        <end position="186"/>
    </location>
</feature>
<dbReference type="InterPro" id="IPR025609">
    <property type="entry name" value="Lsm14-like_N"/>
</dbReference>